<dbReference type="AlphaFoldDB" id="A0AAJ7VXZ1"/>
<dbReference type="Proteomes" id="UP000694920">
    <property type="component" value="Unplaced"/>
</dbReference>
<dbReference type="KEGG" id="ccin:107263695"/>
<evidence type="ECO:0000313" key="1">
    <source>
        <dbReference type="Proteomes" id="UP000694920"/>
    </source>
</evidence>
<protein>
    <submittedName>
        <fullName evidence="2">Uncharacterized protein LOC107263695</fullName>
    </submittedName>
</protein>
<name>A0AAJ7VXZ1_CEPCN</name>
<dbReference type="GeneID" id="107263695"/>
<gene>
    <name evidence="2" type="primary">LOC107263695</name>
</gene>
<proteinExistence type="predicted"/>
<reference evidence="2" key="1">
    <citation type="submission" date="2025-08" db="UniProtKB">
        <authorList>
            <consortium name="RefSeq"/>
        </authorList>
    </citation>
    <scope>IDENTIFICATION</scope>
</reference>
<organism evidence="1 2">
    <name type="scientific">Cephus cinctus</name>
    <name type="common">Wheat stem sawfly</name>
    <dbReference type="NCBI Taxonomy" id="211228"/>
    <lineage>
        <taxon>Eukaryota</taxon>
        <taxon>Metazoa</taxon>
        <taxon>Ecdysozoa</taxon>
        <taxon>Arthropoda</taxon>
        <taxon>Hexapoda</taxon>
        <taxon>Insecta</taxon>
        <taxon>Pterygota</taxon>
        <taxon>Neoptera</taxon>
        <taxon>Endopterygota</taxon>
        <taxon>Hymenoptera</taxon>
        <taxon>Cephoidea</taxon>
        <taxon>Cephidae</taxon>
        <taxon>Cephus</taxon>
    </lineage>
</organism>
<sequence>MLKSVLQEGHSVHLVYRDLVDASNPSSLSKYKTKRNIEIFVTCEFLNFTRKLFFLYLQVLSLVTSVSRISNAANVIVIPHSIYKGSKNVRAKRSSDNGLLFPSRMYLPMYMHMRTYNSHITCD</sequence>
<evidence type="ECO:0000313" key="2">
    <source>
        <dbReference type="RefSeq" id="XP_024936892.1"/>
    </source>
</evidence>
<dbReference type="RefSeq" id="XP_024936892.1">
    <property type="nucleotide sequence ID" value="XM_025081124.1"/>
</dbReference>
<keyword evidence="1" id="KW-1185">Reference proteome</keyword>
<accession>A0AAJ7VXZ1</accession>